<evidence type="ECO:0000313" key="3">
    <source>
        <dbReference type="Proteomes" id="UP001143463"/>
    </source>
</evidence>
<protein>
    <submittedName>
        <fullName evidence="2">Uncharacterized protein</fullName>
    </submittedName>
</protein>
<dbReference type="Proteomes" id="UP001143463">
    <property type="component" value="Unassembled WGS sequence"/>
</dbReference>
<dbReference type="EMBL" id="BSFQ01000009">
    <property type="protein sequence ID" value="GLL11505.1"/>
    <property type="molecule type" value="Genomic_DNA"/>
</dbReference>
<reference evidence="2" key="2">
    <citation type="submission" date="2023-01" db="EMBL/GenBank/DDBJ databases">
        <authorList>
            <person name="Sun Q."/>
            <person name="Evtushenko L."/>
        </authorList>
    </citation>
    <scope>NUCLEOTIDE SEQUENCE</scope>
    <source>
        <strain evidence="2">VKM Ac-1069</strain>
    </source>
</reference>
<comment type="caution">
    <text evidence="2">The sequence shown here is derived from an EMBL/GenBank/DDBJ whole genome shotgun (WGS) entry which is preliminary data.</text>
</comment>
<dbReference type="AlphaFoldDB" id="A0A9W6L286"/>
<gene>
    <name evidence="2" type="ORF">GCM10017577_26460</name>
</gene>
<keyword evidence="1" id="KW-0472">Membrane</keyword>
<organism evidence="2 3">
    <name type="scientific">Pseudonocardia halophobica</name>
    <dbReference type="NCBI Taxonomy" id="29401"/>
    <lineage>
        <taxon>Bacteria</taxon>
        <taxon>Bacillati</taxon>
        <taxon>Actinomycetota</taxon>
        <taxon>Actinomycetes</taxon>
        <taxon>Pseudonocardiales</taxon>
        <taxon>Pseudonocardiaceae</taxon>
        <taxon>Pseudonocardia</taxon>
    </lineage>
</organism>
<proteinExistence type="predicted"/>
<accession>A0A9W6L286</accession>
<sequence>MSKVVLRVAQIVGVLVLAGIAISVAVGLVQWILGIALIVAIPVGAYWIYKQVKARKQPPALAAGAPVTLGRSGGATDRRAELEGRAVIDAAGRCGWCGSATLHKDEFGFPTTPLKYHRAEIDAML</sequence>
<dbReference type="RefSeq" id="WP_037049497.1">
    <property type="nucleotide sequence ID" value="NZ_BAAAUZ010000045.1"/>
</dbReference>
<feature type="transmembrane region" description="Helical" evidence="1">
    <location>
        <begin position="5"/>
        <end position="25"/>
    </location>
</feature>
<feature type="transmembrane region" description="Helical" evidence="1">
    <location>
        <begin position="31"/>
        <end position="49"/>
    </location>
</feature>
<name>A0A9W6L286_9PSEU</name>
<keyword evidence="1" id="KW-0812">Transmembrane</keyword>
<reference evidence="2" key="1">
    <citation type="journal article" date="2014" name="Int. J. Syst. Evol. Microbiol.">
        <title>Complete genome sequence of Corynebacterium casei LMG S-19264T (=DSM 44701T), isolated from a smear-ripened cheese.</title>
        <authorList>
            <consortium name="US DOE Joint Genome Institute (JGI-PGF)"/>
            <person name="Walter F."/>
            <person name="Albersmeier A."/>
            <person name="Kalinowski J."/>
            <person name="Ruckert C."/>
        </authorList>
    </citation>
    <scope>NUCLEOTIDE SEQUENCE</scope>
    <source>
        <strain evidence="2">VKM Ac-1069</strain>
    </source>
</reference>
<evidence type="ECO:0000256" key="1">
    <source>
        <dbReference type="SAM" id="Phobius"/>
    </source>
</evidence>
<keyword evidence="1" id="KW-1133">Transmembrane helix</keyword>
<keyword evidence="3" id="KW-1185">Reference proteome</keyword>
<evidence type="ECO:0000313" key="2">
    <source>
        <dbReference type="EMBL" id="GLL11505.1"/>
    </source>
</evidence>